<sequence>MSMSLRDQLLAAGLGTKKQARQADQQQKQQQHQQAKNRQLREEQEKRAAEARAKAQAEKAARDAELNRKRQENQDRKERWAQIKQLIEQHRLPKPAESEEYFNFIDRGKVRRITADNALREKLVAGTIVIVRCEGKYDLVLPEIAERIRERDERAVVKLNAEEGKPAEDDPYKDFVVPDDLMW</sequence>
<comment type="caution">
    <text evidence="2">The sequence shown here is derived from an EMBL/GenBank/DDBJ whole genome shotgun (WGS) entry which is preliminary data.</text>
</comment>
<dbReference type="Pfam" id="PF09831">
    <property type="entry name" value="DUF2058"/>
    <property type="match status" value="1"/>
</dbReference>
<gene>
    <name evidence="2" type="ORF">ACFPN2_11455</name>
</gene>
<evidence type="ECO:0000313" key="2">
    <source>
        <dbReference type="EMBL" id="MFC4309697.1"/>
    </source>
</evidence>
<dbReference type="EMBL" id="JBHSDU010000003">
    <property type="protein sequence ID" value="MFC4309697.1"/>
    <property type="molecule type" value="Genomic_DNA"/>
</dbReference>
<name>A0ABV8SQB2_9GAMM</name>
<feature type="compositionally biased region" description="Basic and acidic residues" evidence="1">
    <location>
        <begin position="39"/>
        <end position="78"/>
    </location>
</feature>
<dbReference type="Proteomes" id="UP001595904">
    <property type="component" value="Unassembled WGS sequence"/>
</dbReference>
<dbReference type="InterPro" id="IPR018636">
    <property type="entry name" value="DUF2058"/>
</dbReference>
<evidence type="ECO:0000313" key="3">
    <source>
        <dbReference type="Proteomes" id="UP001595904"/>
    </source>
</evidence>
<organism evidence="2 3">
    <name type="scientific">Steroidobacter flavus</name>
    <dbReference type="NCBI Taxonomy" id="1842136"/>
    <lineage>
        <taxon>Bacteria</taxon>
        <taxon>Pseudomonadati</taxon>
        <taxon>Pseudomonadota</taxon>
        <taxon>Gammaproteobacteria</taxon>
        <taxon>Steroidobacterales</taxon>
        <taxon>Steroidobacteraceae</taxon>
        <taxon>Steroidobacter</taxon>
    </lineage>
</organism>
<evidence type="ECO:0000256" key="1">
    <source>
        <dbReference type="SAM" id="MobiDB-lite"/>
    </source>
</evidence>
<accession>A0ABV8SQB2</accession>
<dbReference type="RefSeq" id="WP_380596735.1">
    <property type="nucleotide sequence ID" value="NZ_JBHSDU010000003.1"/>
</dbReference>
<keyword evidence="3" id="KW-1185">Reference proteome</keyword>
<protein>
    <submittedName>
        <fullName evidence="2">DUF2058 domain-containing protein</fullName>
    </submittedName>
</protein>
<reference evidence="3" key="1">
    <citation type="journal article" date="2019" name="Int. J. Syst. Evol. Microbiol.">
        <title>The Global Catalogue of Microorganisms (GCM) 10K type strain sequencing project: providing services to taxonomists for standard genome sequencing and annotation.</title>
        <authorList>
            <consortium name="The Broad Institute Genomics Platform"/>
            <consortium name="The Broad Institute Genome Sequencing Center for Infectious Disease"/>
            <person name="Wu L."/>
            <person name="Ma J."/>
        </authorList>
    </citation>
    <scope>NUCLEOTIDE SEQUENCE [LARGE SCALE GENOMIC DNA]</scope>
    <source>
        <strain evidence="3">CGMCC 1.10759</strain>
    </source>
</reference>
<feature type="region of interest" description="Disordered" evidence="1">
    <location>
        <begin position="1"/>
        <end position="78"/>
    </location>
</feature>
<feature type="compositionally biased region" description="Low complexity" evidence="1">
    <location>
        <begin position="22"/>
        <end position="37"/>
    </location>
</feature>
<proteinExistence type="predicted"/>